<keyword evidence="3" id="KW-1185">Reference proteome</keyword>
<dbReference type="Proteomes" id="UP000799772">
    <property type="component" value="Unassembled WGS sequence"/>
</dbReference>
<proteinExistence type="predicted"/>
<gene>
    <name evidence="2" type="ORF">NA57DRAFT_38143</name>
</gene>
<dbReference type="SUPFAM" id="SSF53474">
    <property type="entry name" value="alpha/beta-Hydrolases"/>
    <property type="match status" value="1"/>
</dbReference>
<reference evidence="2" key="1">
    <citation type="journal article" date="2020" name="Stud. Mycol.">
        <title>101 Dothideomycetes genomes: a test case for predicting lifestyles and emergence of pathogens.</title>
        <authorList>
            <person name="Haridas S."/>
            <person name="Albert R."/>
            <person name="Binder M."/>
            <person name="Bloem J."/>
            <person name="Labutti K."/>
            <person name="Salamov A."/>
            <person name="Andreopoulos B."/>
            <person name="Baker S."/>
            <person name="Barry K."/>
            <person name="Bills G."/>
            <person name="Bluhm B."/>
            <person name="Cannon C."/>
            <person name="Castanera R."/>
            <person name="Culley D."/>
            <person name="Daum C."/>
            <person name="Ezra D."/>
            <person name="Gonzalez J."/>
            <person name="Henrissat B."/>
            <person name="Kuo A."/>
            <person name="Liang C."/>
            <person name="Lipzen A."/>
            <person name="Lutzoni F."/>
            <person name="Magnuson J."/>
            <person name="Mondo S."/>
            <person name="Nolan M."/>
            <person name="Ohm R."/>
            <person name="Pangilinan J."/>
            <person name="Park H.-J."/>
            <person name="Ramirez L."/>
            <person name="Alfaro M."/>
            <person name="Sun H."/>
            <person name="Tritt A."/>
            <person name="Yoshinaga Y."/>
            <person name="Zwiers L.-H."/>
            <person name="Turgeon B."/>
            <person name="Goodwin S."/>
            <person name="Spatafora J."/>
            <person name="Crous P."/>
            <person name="Grigoriev I."/>
        </authorList>
    </citation>
    <scope>NUCLEOTIDE SEQUENCE</scope>
    <source>
        <strain evidence="2">CBS 133067</strain>
    </source>
</reference>
<dbReference type="EMBL" id="ML978125">
    <property type="protein sequence ID" value="KAF2099550.1"/>
    <property type="molecule type" value="Genomic_DNA"/>
</dbReference>
<feature type="domain" description="AB hydrolase-1" evidence="1">
    <location>
        <begin position="7"/>
        <end position="248"/>
    </location>
</feature>
<comment type="caution">
    <text evidence="2">The sequence shown here is derived from an EMBL/GenBank/DDBJ whole genome shotgun (WGS) entry which is preliminary data.</text>
</comment>
<evidence type="ECO:0000313" key="3">
    <source>
        <dbReference type="Proteomes" id="UP000799772"/>
    </source>
</evidence>
<dbReference type="InterPro" id="IPR029058">
    <property type="entry name" value="AB_hydrolase_fold"/>
</dbReference>
<evidence type="ECO:0000259" key="1">
    <source>
        <dbReference type="Pfam" id="PF12697"/>
    </source>
</evidence>
<dbReference type="OrthoDB" id="1263307at2759"/>
<dbReference type="PANTHER" id="PTHR37017">
    <property type="entry name" value="AB HYDROLASE-1 DOMAIN-CONTAINING PROTEIN-RELATED"/>
    <property type="match status" value="1"/>
</dbReference>
<dbReference type="PANTHER" id="PTHR37017:SF11">
    <property type="entry name" value="ESTERASE_LIPASE_THIOESTERASE DOMAIN-CONTAINING PROTEIN"/>
    <property type="match status" value="1"/>
</dbReference>
<organism evidence="2 3">
    <name type="scientific">Rhizodiscina lignyota</name>
    <dbReference type="NCBI Taxonomy" id="1504668"/>
    <lineage>
        <taxon>Eukaryota</taxon>
        <taxon>Fungi</taxon>
        <taxon>Dikarya</taxon>
        <taxon>Ascomycota</taxon>
        <taxon>Pezizomycotina</taxon>
        <taxon>Dothideomycetes</taxon>
        <taxon>Pleosporomycetidae</taxon>
        <taxon>Aulographales</taxon>
        <taxon>Rhizodiscinaceae</taxon>
        <taxon>Rhizodiscina</taxon>
    </lineage>
</organism>
<name>A0A9P4M728_9PEZI</name>
<protein>
    <submittedName>
        <fullName evidence="2">Alpha/beta-hydrolase</fullName>
    </submittedName>
</protein>
<evidence type="ECO:0000313" key="2">
    <source>
        <dbReference type="EMBL" id="KAF2099550.1"/>
    </source>
</evidence>
<dbReference type="InterPro" id="IPR000073">
    <property type="entry name" value="AB_hydrolase_1"/>
</dbReference>
<dbReference type="Gene3D" id="3.40.50.1820">
    <property type="entry name" value="alpha/beta hydrolase"/>
    <property type="match status" value="1"/>
</dbReference>
<dbReference type="Pfam" id="PF12697">
    <property type="entry name" value="Abhydrolase_6"/>
    <property type="match status" value="1"/>
</dbReference>
<accession>A0A9P4M728</accession>
<dbReference type="InterPro" id="IPR052897">
    <property type="entry name" value="Sec-Metab_Biosynth_Hydrolase"/>
</dbReference>
<sequence length="259" mass="28438">MSAKPTLILIHGAWHTPTCWNKYVVPQLEAQGYKCVAEQILFSNTVEPLPSIKHAIEQVQGLIEAEVSQGRDVVVINHSFGGSVGQSAVNGYTSKNLSKLKEGWGKVIGICYVCAFMPPAETSLIDVLPPRDTLFHTPTPGGWEEITRKDPRDLFYHDCSKEDQDLMVSELKNLSTACLEGEPGRNGVYEGFMDVPVWYLFCTLDGAIVIQAQEMMVAAAKEKGASVTTRTLESSHSPFISKPKETAEFILDAAMAFQA</sequence>
<dbReference type="AlphaFoldDB" id="A0A9P4M728"/>